<dbReference type="Proteomes" id="UP000248706">
    <property type="component" value="Unassembled WGS sequence"/>
</dbReference>
<evidence type="ECO:0000313" key="1">
    <source>
        <dbReference type="EMBL" id="RAQ93897.1"/>
    </source>
</evidence>
<reference evidence="1 2" key="1">
    <citation type="submission" date="2016-08" db="EMBL/GenBank/DDBJ databases">
        <title>Analysis of Carbohydrate Active Enzymes in Thermogemmatispora T81 Reveals Carbohydrate Degradation Ability.</title>
        <authorList>
            <person name="Tomazini A."/>
            <person name="Lal S."/>
            <person name="Stott M."/>
            <person name="Henrissat B."/>
            <person name="Polikarpov I."/>
            <person name="Sparling R."/>
            <person name="Levin D.B."/>
        </authorList>
    </citation>
    <scope>NUCLEOTIDE SEQUENCE [LARGE SCALE GENOMIC DNA]</scope>
    <source>
        <strain evidence="1 2">T81</strain>
    </source>
</reference>
<evidence type="ECO:0008006" key="3">
    <source>
        <dbReference type="Google" id="ProtNLM"/>
    </source>
</evidence>
<dbReference type="RefSeq" id="WP_112425342.1">
    <property type="nucleotide sequence ID" value="NZ_MCIF01000002.1"/>
</dbReference>
<dbReference type="InterPro" id="IPR011990">
    <property type="entry name" value="TPR-like_helical_dom_sf"/>
</dbReference>
<proteinExistence type="predicted"/>
<dbReference type="AlphaFoldDB" id="A0A328V8D8"/>
<comment type="caution">
    <text evidence="1">The sequence shown here is derived from an EMBL/GenBank/DDBJ whole genome shotgun (WGS) entry which is preliminary data.</text>
</comment>
<name>A0A328V8D8_9CHLR</name>
<evidence type="ECO:0000313" key="2">
    <source>
        <dbReference type="Proteomes" id="UP000248706"/>
    </source>
</evidence>
<sequence length="374" mass="41717">MDKGRRSLLQAGALTAGYLLPAACGQDVIADLELLDRLRKAVKQPTTIDDPLLGLLTSGTQHFRKHFVLARNSLEDLLSCHHDLTVHVHRLTDLLTSSLPPSVRRSLSQVTAEALQVLGDLAFHLGQDGLAEHAYVLAFDLAGESEHPVLQAVLLGRRGIFFLYQQHPHEGVTVLEHAFLLATTHGASDLICAWLSALLAECYAQEGQKDDCQQQLARAQALLERQAPGRTTLSFEGEAPYLPFNRERFLGYQAACLLRLGLAREAEEILKQLLPTDGQVAAHRRSIRLLDLTMALVQQRRLEEAVSWGLEGLKSLEQTRSPRVLERALQVEQRLNRWREERLLTPLMEYLAHLKRSIPHGQSSPPDPEGRRAG</sequence>
<dbReference type="EMBL" id="MCIF01000002">
    <property type="protein sequence ID" value="RAQ93897.1"/>
    <property type="molecule type" value="Genomic_DNA"/>
</dbReference>
<keyword evidence="2" id="KW-1185">Reference proteome</keyword>
<accession>A0A328V8D8</accession>
<protein>
    <recommendedName>
        <fullName evidence="3">MalT-like TPR region domain-containing protein</fullName>
    </recommendedName>
</protein>
<dbReference type="SUPFAM" id="SSF48452">
    <property type="entry name" value="TPR-like"/>
    <property type="match status" value="1"/>
</dbReference>
<gene>
    <name evidence="1" type="ORF">A4R35_00025</name>
</gene>
<dbReference type="Gene3D" id="1.25.40.10">
    <property type="entry name" value="Tetratricopeptide repeat domain"/>
    <property type="match status" value="1"/>
</dbReference>
<organism evidence="1 2">
    <name type="scientific">Thermogemmatispora tikiterensis</name>
    <dbReference type="NCBI Taxonomy" id="1825093"/>
    <lineage>
        <taxon>Bacteria</taxon>
        <taxon>Bacillati</taxon>
        <taxon>Chloroflexota</taxon>
        <taxon>Ktedonobacteria</taxon>
        <taxon>Thermogemmatisporales</taxon>
        <taxon>Thermogemmatisporaceae</taxon>
        <taxon>Thermogemmatispora</taxon>
    </lineage>
</organism>